<protein>
    <recommendedName>
        <fullName evidence="1">HAT C-terminal dimerisation domain-containing protein</fullName>
    </recommendedName>
</protein>
<dbReference type="PANTHER" id="PTHR23272:SF184">
    <property type="entry name" value="OS03G0311250 PROTEIN"/>
    <property type="match status" value="1"/>
</dbReference>
<dbReference type="InterPro" id="IPR008906">
    <property type="entry name" value="HATC_C_dom"/>
</dbReference>
<dbReference type="Proteomes" id="UP001179952">
    <property type="component" value="Unassembled WGS sequence"/>
</dbReference>
<proteinExistence type="predicted"/>
<reference evidence="2" key="2">
    <citation type="submission" date="2023-06" db="EMBL/GenBank/DDBJ databases">
        <authorList>
            <person name="Ma L."/>
            <person name="Liu K.-W."/>
            <person name="Li Z."/>
            <person name="Hsiao Y.-Y."/>
            <person name="Qi Y."/>
            <person name="Fu T."/>
            <person name="Tang G."/>
            <person name="Zhang D."/>
            <person name="Sun W.-H."/>
            <person name="Liu D.-K."/>
            <person name="Li Y."/>
            <person name="Chen G.-Z."/>
            <person name="Liu X.-D."/>
            <person name="Liao X.-Y."/>
            <person name="Jiang Y.-T."/>
            <person name="Yu X."/>
            <person name="Hao Y."/>
            <person name="Huang J."/>
            <person name="Zhao X.-W."/>
            <person name="Ke S."/>
            <person name="Chen Y.-Y."/>
            <person name="Wu W.-L."/>
            <person name="Hsu J.-L."/>
            <person name="Lin Y.-F."/>
            <person name="Huang M.-D."/>
            <person name="Li C.-Y."/>
            <person name="Huang L."/>
            <person name="Wang Z.-W."/>
            <person name="Zhao X."/>
            <person name="Zhong W.-Y."/>
            <person name="Peng D.-H."/>
            <person name="Ahmad S."/>
            <person name="Lan S."/>
            <person name="Zhang J.-S."/>
            <person name="Tsai W.-C."/>
            <person name="Van De Peer Y."/>
            <person name="Liu Z.-J."/>
        </authorList>
    </citation>
    <scope>NUCLEOTIDE SEQUENCE</scope>
    <source>
        <strain evidence="2">SCP</strain>
        <tissue evidence="2">Leaves</tissue>
    </source>
</reference>
<dbReference type="InterPro" id="IPR012337">
    <property type="entry name" value="RNaseH-like_sf"/>
</dbReference>
<organism evidence="2 3">
    <name type="scientific">Acorus gramineus</name>
    <name type="common">Dwarf sweet flag</name>
    <dbReference type="NCBI Taxonomy" id="55184"/>
    <lineage>
        <taxon>Eukaryota</taxon>
        <taxon>Viridiplantae</taxon>
        <taxon>Streptophyta</taxon>
        <taxon>Embryophyta</taxon>
        <taxon>Tracheophyta</taxon>
        <taxon>Spermatophyta</taxon>
        <taxon>Magnoliopsida</taxon>
        <taxon>Liliopsida</taxon>
        <taxon>Acoraceae</taxon>
        <taxon>Acorus</taxon>
    </lineage>
</organism>
<dbReference type="PANTHER" id="PTHR23272">
    <property type="entry name" value="BED FINGER-RELATED"/>
    <property type="match status" value="1"/>
</dbReference>
<reference evidence="2" key="1">
    <citation type="journal article" date="2023" name="Nat. Commun.">
        <title>Diploid and tetraploid genomes of Acorus and the evolution of monocots.</title>
        <authorList>
            <person name="Ma L."/>
            <person name="Liu K.W."/>
            <person name="Li Z."/>
            <person name="Hsiao Y.Y."/>
            <person name="Qi Y."/>
            <person name="Fu T."/>
            <person name="Tang G.D."/>
            <person name="Zhang D."/>
            <person name="Sun W.H."/>
            <person name="Liu D.K."/>
            <person name="Li Y."/>
            <person name="Chen G.Z."/>
            <person name="Liu X.D."/>
            <person name="Liao X.Y."/>
            <person name="Jiang Y.T."/>
            <person name="Yu X."/>
            <person name="Hao Y."/>
            <person name="Huang J."/>
            <person name="Zhao X.W."/>
            <person name="Ke S."/>
            <person name="Chen Y.Y."/>
            <person name="Wu W.L."/>
            <person name="Hsu J.L."/>
            <person name="Lin Y.F."/>
            <person name="Huang M.D."/>
            <person name="Li C.Y."/>
            <person name="Huang L."/>
            <person name="Wang Z.W."/>
            <person name="Zhao X."/>
            <person name="Zhong W.Y."/>
            <person name="Peng D.H."/>
            <person name="Ahmad S."/>
            <person name="Lan S."/>
            <person name="Zhang J.S."/>
            <person name="Tsai W.C."/>
            <person name="Van de Peer Y."/>
            <person name="Liu Z.J."/>
        </authorList>
    </citation>
    <scope>NUCLEOTIDE SEQUENCE</scope>
    <source>
        <strain evidence="2">SCP</strain>
    </source>
</reference>
<dbReference type="EMBL" id="JAUJYN010000011">
    <property type="protein sequence ID" value="KAK1260451.1"/>
    <property type="molecule type" value="Genomic_DNA"/>
</dbReference>
<dbReference type="AlphaFoldDB" id="A0AAV9A8F0"/>
<evidence type="ECO:0000259" key="1">
    <source>
        <dbReference type="Pfam" id="PF05699"/>
    </source>
</evidence>
<feature type="domain" description="HAT C-terminal dimerisation" evidence="1">
    <location>
        <begin position="48"/>
        <end position="115"/>
    </location>
</feature>
<evidence type="ECO:0000313" key="3">
    <source>
        <dbReference type="Proteomes" id="UP001179952"/>
    </source>
</evidence>
<keyword evidence="3" id="KW-1185">Reference proteome</keyword>
<accession>A0AAV9A8F0</accession>
<comment type="caution">
    <text evidence="2">The sequence shown here is derived from an EMBL/GenBank/DDBJ whole genome shotgun (WGS) entry which is preliminary data.</text>
</comment>
<gene>
    <name evidence="2" type="ORF">QJS04_geneDACA013374</name>
</gene>
<sequence>MREGLSVYIASDEQPFTFAESRRFERFQKRTRASSSTSSISLLGKEMENFDLLQWWKAHEVTFPVLSIMARDLLTPPVSTVALESSFSTSGRILSERRTRLAASSLEALICLKDWSDADETDQEFLNSLEVSCK</sequence>
<dbReference type="SUPFAM" id="SSF53098">
    <property type="entry name" value="Ribonuclease H-like"/>
    <property type="match status" value="1"/>
</dbReference>
<name>A0AAV9A8F0_ACOGR</name>
<evidence type="ECO:0000313" key="2">
    <source>
        <dbReference type="EMBL" id="KAK1260451.1"/>
    </source>
</evidence>
<dbReference type="GO" id="GO:0046983">
    <property type="term" value="F:protein dimerization activity"/>
    <property type="evidence" value="ECO:0007669"/>
    <property type="project" value="InterPro"/>
</dbReference>
<dbReference type="Pfam" id="PF05699">
    <property type="entry name" value="Dimer_Tnp_hAT"/>
    <property type="match status" value="1"/>
</dbReference>